<dbReference type="CDD" id="cd03801">
    <property type="entry name" value="GT4_PimA-like"/>
    <property type="match status" value="1"/>
</dbReference>
<dbReference type="AlphaFoldDB" id="A0A371X8N0"/>
<evidence type="ECO:0000313" key="3">
    <source>
        <dbReference type="EMBL" id="RFC65576.1"/>
    </source>
</evidence>
<accession>A0A371X8N0</accession>
<name>A0A371X8N0_9HYPH</name>
<dbReference type="Pfam" id="PF00534">
    <property type="entry name" value="Glycos_transf_1"/>
    <property type="match status" value="1"/>
</dbReference>
<reference evidence="4" key="1">
    <citation type="submission" date="2018-08" db="EMBL/GenBank/DDBJ databases">
        <authorList>
            <person name="Im W.T."/>
        </authorList>
    </citation>
    <scope>NUCLEOTIDE SEQUENCE [LARGE SCALE GENOMIC DNA]</scope>
    <source>
        <strain evidence="4">LA-28</strain>
    </source>
</reference>
<dbReference type="GO" id="GO:0016757">
    <property type="term" value="F:glycosyltransferase activity"/>
    <property type="evidence" value="ECO:0007669"/>
    <property type="project" value="InterPro"/>
</dbReference>
<dbReference type="Gene3D" id="3.40.50.2000">
    <property type="entry name" value="Glycogen Phosphorylase B"/>
    <property type="match status" value="2"/>
</dbReference>
<dbReference type="SUPFAM" id="SSF53756">
    <property type="entry name" value="UDP-Glycosyltransferase/glycogen phosphorylase"/>
    <property type="match status" value="1"/>
</dbReference>
<dbReference type="PANTHER" id="PTHR12526">
    <property type="entry name" value="GLYCOSYLTRANSFERASE"/>
    <property type="match status" value="1"/>
</dbReference>
<protein>
    <submittedName>
        <fullName evidence="3">Glycosyltransferase family 1 protein</fullName>
    </submittedName>
</protein>
<dbReference type="InterPro" id="IPR028098">
    <property type="entry name" value="Glyco_trans_4-like_N"/>
</dbReference>
<dbReference type="Proteomes" id="UP000262379">
    <property type="component" value="Unassembled WGS sequence"/>
</dbReference>
<keyword evidence="3" id="KW-0808">Transferase</keyword>
<dbReference type="InterPro" id="IPR001296">
    <property type="entry name" value="Glyco_trans_1"/>
</dbReference>
<comment type="caution">
    <text evidence="3">The sequence shown here is derived from an EMBL/GenBank/DDBJ whole genome shotgun (WGS) entry which is preliminary data.</text>
</comment>
<dbReference type="RefSeq" id="WP_116625187.1">
    <property type="nucleotide sequence ID" value="NZ_QURN01000015.1"/>
</dbReference>
<sequence length="373" mass="41030">METRLRIVHCFRAPVGGVFRHVRDLAEAQAADGHAVGFVCDSTTGGDYEARLFAEIEPRLALGITRIPMQRQIGPGDVSAALRTYRVLKALGPDVLHGHGAKGGLYARLFGTALRRVKRVGRFYSPHGGSLHFDEHSLKGKAYFSTERMLERITDGLFFVCEYEREAYIRKVGPIRTKSRIAYNGLRPDEFIPVEPVADARDLLFIGTLRQLKGPDIFIEALALAQQSANRKLTAVIVGDGEWESNCKNLVAQRGLTAQIDFRPAMPARSAFALAHTLVVPSRAESFPYIVLEALAAQMPVIATRVGGIPEIMGAENPVLCSPTPQGLAEKLITFDANRAALLAAMPNHAELQRRFSLKAMDEAIVSTYLQKR</sequence>
<evidence type="ECO:0000313" key="4">
    <source>
        <dbReference type="Proteomes" id="UP000262379"/>
    </source>
</evidence>
<dbReference type="EMBL" id="QURN01000015">
    <property type="protein sequence ID" value="RFC65576.1"/>
    <property type="molecule type" value="Genomic_DNA"/>
</dbReference>
<organism evidence="3 4">
    <name type="scientific">Mesorhizobium denitrificans</name>
    <dbReference type="NCBI Taxonomy" id="2294114"/>
    <lineage>
        <taxon>Bacteria</taxon>
        <taxon>Pseudomonadati</taxon>
        <taxon>Pseudomonadota</taxon>
        <taxon>Alphaproteobacteria</taxon>
        <taxon>Hyphomicrobiales</taxon>
        <taxon>Phyllobacteriaceae</taxon>
        <taxon>Mesorhizobium</taxon>
    </lineage>
</organism>
<evidence type="ECO:0000259" key="1">
    <source>
        <dbReference type="Pfam" id="PF00534"/>
    </source>
</evidence>
<proteinExistence type="predicted"/>
<feature type="domain" description="Glycosyltransferase subfamily 4-like N-terminal" evidence="2">
    <location>
        <begin position="15"/>
        <end position="189"/>
    </location>
</feature>
<dbReference type="Pfam" id="PF13439">
    <property type="entry name" value="Glyco_transf_4"/>
    <property type="match status" value="1"/>
</dbReference>
<evidence type="ECO:0000259" key="2">
    <source>
        <dbReference type="Pfam" id="PF13439"/>
    </source>
</evidence>
<feature type="domain" description="Glycosyl transferase family 1" evidence="1">
    <location>
        <begin position="199"/>
        <end position="338"/>
    </location>
</feature>
<gene>
    <name evidence="3" type="ORF">DY251_17415</name>
</gene>
<keyword evidence="4" id="KW-1185">Reference proteome</keyword>
<dbReference type="PANTHER" id="PTHR12526:SF630">
    <property type="entry name" value="GLYCOSYLTRANSFERASE"/>
    <property type="match status" value="1"/>
</dbReference>